<dbReference type="InterPro" id="IPR001849">
    <property type="entry name" value="PH_domain"/>
</dbReference>
<accession>A0A8H5LIY9</accession>
<sequence>MMGKSFRTRVCGGQLTSSPYSSICFSICLMAPSVAPPTPQEIHRKLSVHSATRNKPSTTSTIGGPSLSNISNAVAPGTSWGTTGAGGGLISGTESDSDSILTPDIASTHTGFNLTSTSIMQPPLSSIAERSPGSGGEDSDEEDDNGAGWRVVTEGARVGGSVPDATGQTRTADVVLKSGYLSKKGERRKTWKKRWFVLRPTHIAFYKTEAEYKLLRLLDLNDVHSCIPVQLKRHTHVFGLILPKRTYYLQAGSAQDVHNWVEAIEDARQTLMATSTQNSGNNGSMPIPIPRTSTTGTNIATRPPPISVSPQQQQNPNTLAQVVSSSDSEDAMSQLAPPPPIGGGGGGVDRGGSGLVAPSPTNVTFSVSPNKPQVTPSPVSLGPRDVSAPSKIILSGYLMKCGSKRRNWRKRWFVLTAEKLFYSRSHMDTKPHRVFSFSDILDAMDYDLPTHRSHHHGHGHATTGLASSLSTSSPPSHLSSGGGGEGVLGTSVGTTSSLASGPMPSTAGAASDLGAEAQQGRNFTFKIVMTKRNLLLCAPSEEDEIKWLGAVRALIARRTAGGPVGLQAQQQQVPGSSMAGQPGGESAAGATVSSGAGGGGIKSKVRRLSAGAGVLGGGGGKSSTTSATTAMVTGGGAQGAMGDESRDAH</sequence>
<dbReference type="Pfam" id="PF00169">
    <property type="entry name" value="PH"/>
    <property type="match status" value="2"/>
</dbReference>
<organism evidence="3 4">
    <name type="scientific">Leucocoprinus leucothites</name>
    <dbReference type="NCBI Taxonomy" id="201217"/>
    <lineage>
        <taxon>Eukaryota</taxon>
        <taxon>Fungi</taxon>
        <taxon>Dikarya</taxon>
        <taxon>Basidiomycota</taxon>
        <taxon>Agaricomycotina</taxon>
        <taxon>Agaricomycetes</taxon>
        <taxon>Agaricomycetidae</taxon>
        <taxon>Agaricales</taxon>
        <taxon>Agaricineae</taxon>
        <taxon>Agaricaceae</taxon>
        <taxon>Leucocoprinus</taxon>
    </lineage>
</organism>
<dbReference type="EMBL" id="JAACJO010000004">
    <property type="protein sequence ID" value="KAF5359255.1"/>
    <property type="molecule type" value="Genomic_DNA"/>
</dbReference>
<evidence type="ECO:0000256" key="1">
    <source>
        <dbReference type="SAM" id="MobiDB-lite"/>
    </source>
</evidence>
<keyword evidence="4" id="KW-1185">Reference proteome</keyword>
<reference evidence="3 4" key="1">
    <citation type="journal article" date="2020" name="ISME J.">
        <title>Uncovering the hidden diversity of litter-decomposition mechanisms in mushroom-forming fungi.</title>
        <authorList>
            <person name="Floudas D."/>
            <person name="Bentzer J."/>
            <person name="Ahren D."/>
            <person name="Johansson T."/>
            <person name="Persson P."/>
            <person name="Tunlid A."/>
        </authorList>
    </citation>
    <scope>NUCLEOTIDE SEQUENCE [LARGE SCALE GENOMIC DNA]</scope>
    <source>
        <strain evidence="3 4">CBS 146.42</strain>
    </source>
</reference>
<feature type="region of interest" description="Disordered" evidence="1">
    <location>
        <begin position="324"/>
        <end position="383"/>
    </location>
</feature>
<comment type="caution">
    <text evidence="3">The sequence shown here is derived from an EMBL/GenBank/DDBJ whole genome shotgun (WGS) entry which is preliminary data.</text>
</comment>
<name>A0A8H5LIY9_9AGAR</name>
<feature type="compositionally biased region" description="Polar residues" evidence="1">
    <location>
        <begin position="359"/>
        <end position="378"/>
    </location>
</feature>
<dbReference type="SMART" id="SM00233">
    <property type="entry name" value="PH"/>
    <property type="match status" value="2"/>
</dbReference>
<dbReference type="SUPFAM" id="SSF50729">
    <property type="entry name" value="PH domain-like"/>
    <property type="match status" value="2"/>
</dbReference>
<feature type="region of interest" description="Disordered" evidence="1">
    <location>
        <begin position="452"/>
        <end position="513"/>
    </location>
</feature>
<feature type="region of interest" description="Disordered" evidence="1">
    <location>
        <begin position="47"/>
        <end position="68"/>
    </location>
</feature>
<dbReference type="PANTHER" id="PTHR14336:SF8">
    <property type="entry name" value="PROTEIN OPY1"/>
    <property type="match status" value="1"/>
</dbReference>
<dbReference type="Proteomes" id="UP000559027">
    <property type="component" value="Unassembled WGS sequence"/>
</dbReference>
<feature type="compositionally biased region" description="Polar residues" evidence="1">
    <location>
        <begin position="49"/>
        <end position="68"/>
    </location>
</feature>
<gene>
    <name evidence="3" type="ORF">D9756_003090</name>
</gene>
<evidence type="ECO:0000259" key="2">
    <source>
        <dbReference type="PROSITE" id="PS50003"/>
    </source>
</evidence>
<feature type="compositionally biased region" description="Polar residues" evidence="1">
    <location>
        <begin position="112"/>
        <end position="124"/>
    </location>
</feature>
<feature type="compositionally biased region" description="Low complexity" evidence="1">
    <location>
        <begin position="584"/>
        <end position="594"/>
    </location>
</feature>
<dbReference type="PROSITE" id="PS50003">
    <property type="entry name" value="PH_DOMAIN"/>
    <property type="match status" value="2"/>
</dbReference>
<feature type="domain" description="PH" evidence="2">
    <location>
        <begin position="174"/>
        <end position="269"/>
    </location>
</feature>
<dbReference type="Gene3D" id="2.30.29.30">
    <property type="entry name" value="Pleckstrin-homology domain (PH domain)/Phosphotyrosine-binding domain (PTB)"/>
    <property type="match status" value="2"/>
</dbReference>
<feature type="compositionally biased region" description="Gly residues" evidence="1">
    <location>
        <begin position="342"/>
        <end position="354"/>
    </location>
</feature>
<dbReference type="InterPro" id="IPR051707">
    <property type="entry name" value="PI-Interact_SigTrans_Reg"/>
</dbReference>
<dbReference type="OrthoDB" id="2157866at2759"/>
<protein>
    <recommendedName>
        <fullName evidence="2">PH domain-containing protein</fullName>
    </recommendedName>
</protein>
<feature type="compositionally biased region" description="Low complexity" evidence="1">
    <location>
        <begin position="488"/>
        <end position="501"/>
    </location>
</feature>
<evidence type="ECO:0000313" key="4">
    <source>
        <dbReference type="Proteomes" id="UP000559027"/>
    </source>
</evidence>
<proteinExistence type="predicted"/>
<dbReference type="AlphaFoldDB" id="A0A8H5LIY9"/>
<dbReference type="FunFam" id="2.30.29.30:FF:000286">
    <property type="entry name" value="PH-protein kinase domain containing protein"/>
    <property type="match status" value="1"/>
</dbReference>
<feature type="compositionally biased region" description="Low complexity" evidence="1">
    <location>
        <begin position="622"/>
        <end position="632"/>
    </location>
</feature>
<feature type="region of interest" description="Disordered" evidence="1">
    <location>
        <begin position="85"/>
        <end position="104"/>
    </location>
</feature>
<feature type="domain" description="PH" evidence="2">
    <location>
        <begin position="391"/>
        <end position="556"/>
    </location>
</feature>
<feature type="compositionally biased region" description="Low complexity" evidence="1">
    <location>
        <begin position="460"/>
        <end position="479"/>
    </location>
</feature>
<evidence type="ECO:0000313" key="3">
    <source>
        <dbReference type="EMBL" id="KAF5359255.1"/>
    </source>
</evidence>
<feature type="region of interest" description="Disordered" evidence="1">
    <location>
        <begin position="112"/>
        <end position="147"/>
    </location>
</feature>
<feature type="region of interest" description="Disordered" evidence="1">
    <location>
        <begin position="574"/>
        <end position="649"/>
    </location>
</feature>
<dbReference type="PANTHER" id="PTHR14336">
    <property type="entry name" value="TANDEM PH DOMAIN CONTAINING PROTEIN"/>
    <property type="match status" value="1"/>
</dbReference>
<dbReference type="InterPro" id="IPR011993">
    <property type="entry name" value="PH-like_dom_sf"/>
</dbReference>